<accession>A0A139AJ72</accession>
<dbReference type="AlphaFoldDB" id="A0A139AJ72"/>
<reference evidence="1 2" key="1">
    <citation type="journal article" date="2015" name="Genome Biol. Evol.">
        <title>Phylogenomic analyses indicate that early fungi evolved digesting cell walls of algal ancestors of land plants.</title>
        <authorList>
            <person name="Chang Y."/>
            <person name="Wang S."/>
            <person name="Sekimoto S."/>
            <person name="Aerts A.L."/>
            <person name="Choi C."/>
            <person name="Clum A."/>
            <person name="LaButti K.M."/>
            <person name="Lindquist E.A."/>
            <person name="Yee Ngan C."/>
            <person name="Ohm R.A."/>
            <person name="Salamov A.A."/>
            <person name="Grigoriev I.V."/>
            <person name="Spatafora J.W."/>
            <person name="Berbee M.L."/>
        </authorList>
    </citation>
    <scope>NUCLEOTIDE SEQUENCE [LARGE SCALE GENOMIC DNA]</scope>
    <source>
        <strain evidence="1 2">JEL478</strain>
    </source>
</reference>
<gene>
    <name evidence="1" type="ORF">M427DRAFT_55404</name>
</gene>
<organism evidence="1 2">
    <name type="scientific">Gonapodya prolifera (strain JEL478)</name>
    <name type="common">Monoblepharis prolifera</name>
    <dbReference type="NCBI Taxonomy" id="1344416"/>
    <lineage>
        <taxon>Eukaryota</taxon>
        <taxon>Fungi</taxon>
        <taxon>Fungi incertae sedis</taxon>
        <taxon>Chytridiomycota</taxon>
        <taxon>Chytridiomycota incertae sedis</taxon>
        <taxon>Monoblepharidomycetes</taxon>
        <taxon>Monoblepharidales</taxon>
        <taxon>Gonapodyaceae</taxon>
        <taxon>Gonapodya</taxon>
    </lineage>
</organism>
<keyword evidence="2" id="KW-1185">Reference proteome</keyword>
<dbReference type="Proteomes" id="UP000070544">
    <property type="component" value="Unassembled WGS sequence"/>
</dbReference>
<evidence type="ECO:0000313" key="1">
    <source>
        <dbReference type="EMBL" id="KXS16445.1"/>
    </source>
</evidence>
<dbReference type="EMBL" id="KQ965752">
    <property type="protein sequence ID" value="KXS16445.1"/>
    <property type="molecule type" value="Genomic_DNA"/>
</dbReference>
<proteinExistence type="predicted"/>
<protein>
    <submittedName>
        <fullName evidence="1">Uncharacterized protein</fullName>
    </submittedName>
</protein>
<evidence type="ECO:0000313" key="2">
    <source>
        <dbReference type="Proteomes" id="UP000070544"/>
    </source>
</evidence>
<name>A0A139AJ72_GONPJ</name>
<sequence length="54" mass="6496">MERVCKGFDHSNNVYQTRRETLERCEEDSTRGFVLDLEKLAVERGVALPWLRRW</sequence>